<keyword evidence="2" id="KW-1185">Reference proteome</keyword>
<evidence type="ECO:0000313" key="1">
    <source>
        <dbReference type="EMBL" id="TWI87613.1"/>
    </source>
</evidence>
<dbReference type="AlphaFoldDB" id="A0A562T2G9"/>
<accession>A0A562T2G9</accession>
<protein>
    <submittedName>
        <fullName evidence="1">Invasion protein IalB</fullName>
    </submittedName>
</protein>
<dbReference type="InterPro" id="IPR010642">
    <property type="entry name" value="Invasion_prot_B"/>
</dbReference>
<evidence type="ECO:0000313" key="2">
    <source>
        <dbReference type="Proteomes" id="UP000320593"/>
    </source>
</evidence>
<dbReference type="Pfam" id="PF06776">
    <property type="entry name" value="IalB"/>
    <property type="match status" value="1"/>
</dbReference>
<proteinExistence type="predicted"/>
<dbReference type="Gene3D" id="2.60.40.1880">
    <property type="entry name" value="Invasion associated locus B (IalB) protein"/>
    <property type="match status" value="1"/>
</dbReference>
<dbReference type="EMBL" id="VLLF01000004">
    <property type="protein sequence ID" value="TWI87613.1"/>
    <property type="molecule type" value="Genomic_DNA"/>
</dbReference>
<sequence>MFIRHGFGSIEARTLTKFLKACAAGLVLSLGIQFSSGPALAQGEIKSTHGDWQMRCDTPPGASGEQCALIQNVTAEDRENVGLSVIVLRTAEKQARILRVLAPLGVLLPNGLGLRVDDADIGRAGFIRCLPNGCIAEVIFEDELLNRMKAGAQATFIIWQTPEEGIGIPISLNGFSAGYDALP</sequence>
<gene>
    <name evidence="1" type="ORF">JM93_02180</name>
</gene>
<reference evidence="1 2" key="1">
    <citation type="submission" date="2019-07" db="EMBL/GenBank/DDBJ databases">
        <title>Genomic Encyclopedia of Archaeal and Bacterial Type Strains, Phase II (KMG-II): from individual species to whole genera.</title>
        <authorList>
            <person name="Goeker M."/>
        </authorList>
    </citation>
    <scope>NUCLEOTIDE SEQUENCE [LARGE SCALE GENOMIC DNA]</scope>
    <source>
        <strain evidence="1 2">ATCC BAA-252</strain>
    </source>
</reference>
<comment type="caution">
    <text evidence="1">The sequence shown here is derived from an EMBL/GenBank/DDBJ whole genome shotgun (WGS) entry which is preliminary data.</text>
</comment>
<dbReference type="InterPro" id="IPR038696">
    <property type="entry name" value="IalB_sf"/>
</dbReference>
<organism evidence="1 2">
    <name type="scientific">Roseibium hamelinense</name>
    <dbReference type="NCBI Taxonomy" id="150831"/>
    <lineage>
        <taxon>Bacteria</taxon>
        <taxon>Pseudomonadati</taxon>
        <taxon>Pseudomonadota</taxon>
        <taxon>Alphaproteobacteria</taxon>
        <taxon>Hyphomicrobiales</taxon>
        <taxon>Stappiaceae</taxon>
        <taxon>Roseibium</taxon>
    </lineage>
</organism>
<name>A0A562T2G9_9HYPH</name>
<dbReference type="Proteomes" id="UP000320593">
    <property type="component" value="Unassembled WGS sequence"/>
</dbReference>